<comment type="caution">
    <text evidence="3">The sequence shown here is derived from an EMBL/GenBank/DDBJ whole genome shotgun (WGS) entry which is preliminary data.</text>
</comment>
<gene>
    <name evidence="3" type="ORF">HO173_004637</name>
</gene>
<protein>
    <recommendedName>
        <fullName evidence="2">Inosine/uridine-preferring nucleoside hydrolase domain-containing protein</fullName>
    </recommendedName>
</protein>
<sequence length="121" mass="13788">MFHDLLLYFAHTYSEVYGITEGPPLHDPIAVAVLLEPLMSPLMRFADNGGERWHVRVVTDGLHSRHDEERGQVGRTVVTKSDHGGVRIPRSMQVESFWRQIGRCLEEAERDLGFVASLRHP</sequence>
<dbReference type="Gene3D" id="3.90.245.10">
    <property type="entry name" value="Ribonucleoside hydrolase-like"/>
    <property type="match status" value="1"/>
</dbReference>
<proteinExistence type="inferred from homology"/>
<dbReference type="GO" id="GO:0016799">
    <property type="term" value="F:hydrolase activity, hydrolyzing N-glycosyl compounds"/>
    <property type="evidence" value="ECO:0007669"/>
    <property type="project" value="InterPro"/>
</dbReference>
<reference evidence="3 4" key="1">
    <citation type="journal article" date="2020" name="Genomics">
        <title>Complete, high-quality genomes from long-read metagenomic sequencing of two wolf lichen thalli reveals enigmatic genome architecture.</title>
        <authorList>
            <person name="McKenzie S.K."/>
            <person name="Walston R.F."/>
            <person name="Allen J.L."/>
        </authorList>
    </citation>
    <scope>NUCLEOTIDE SEQUENCE [LARGE SCALE GENOMIC DNA]</scope>
    <source>
        <strain evidence="3">WasteWater2</strain>
    </source>
</reference>
<keyword evidence="4" id="KW-1185">Reference proteome</keyword>
<evidence type="ECO:0000313" key="3">
    <source>
        <dbReference type="EMBL" id="KAF6237169.1"/>
    </source>
</evidence>
<dbReference type="InterPro" id="IPR001910">
    <property type="entry name" value="Inosine/uridine_hydrolase_dom"/>
</dbReference>
<dbReference type="SUPFAM" id="SSF53590">
    <property type="entry name" value="Nucleoside hydrolase"/>
    <property type="match status" value="1"/>
</dbReference>
<dbReference type="AlphaFoldDB" id="A0A8H6FYK9"/>
<accession>A0A8H6FYK9</accession>
<dbReference type="Pfam" id="PF01156">
    <property type="entry name" value="IU_nuc_hydro"/>
    <property type="match status" value="1"/>
</dbReference>
<feature type="domain" description="Inosine/uridine-preferring nucleoside hydrolase" evidence="2">
    <location>
        <begin position="1"/>
        <end position="98"/>
    </location>
</feature>
<dbReference type="Proteomes" id="UP000578531">
    <property type="component" value="Unassembled WGS sequence"/>
</dbReference>
<evidence type="ECO:0000256" key="1">
    <source>
        <dbReference type="ARBA" id="ARBA00009176"/>
    </source>
</evidence>
<comment type="similarity">
    <text evidence="1">Belongs to the IUNH family.</text>
</comment>
<dbReference type="EMBL" id="JACCJC010000015">
    <property type="protein sequence ID" value="KAF6237169.1"/>
    <property type="molecule type" value="Genomic_DNA"/>
</dbReference>
<name>A0A8H6FYK9_9LECA</name>
<dbReference type="RefSeq" id="XP_037166497.1">
    <property type="nucleotide sequence ID" value="XM_037306559.1"/>
</dbReference>
<evidence type="ECO:0000259" key="2">
    <source>
        <dbReference type="Pfam" id="PF01156"/>
    </source>
</evidence>
<evidence type="ECO:0000313" key="4">
    <source>
        <dbReference type="Proteomes" id="UP000578531"/>
    </source>
</evidence>
<dbReference type="OrthoDB" id="432381at2759"/>
<dbReference type="GeneID" id="59286301"/>
<organism evidence="3 4">
    <name type="scientific">Letharia columbiana</name>
    <dbReference type="NCBI Taxonomy" id="112416"/>
    <lineage>
        <taxon>Eukaryota</taxon>
        <taxon>Fungi</taxon>
        <taxon>Dikarya</taxon>
        <taxon>Ascomycota</taxon>
        <taxon>Pezizomycotina</taxon>
        <taxon>Lecanoromycetes</taxon>
        <taxon>OSLEUM clade</taxon>
        <taxon>Lecanoromycetidae</taxon>
        <taxon>Lecanorales</taxon>
        <taxon>Lecanorineae</taxon>
        <taxon>Parmeliaceae</taxon>
        <taxon>Letharia</taxon>
    </lineage>
</organism>
<dbReference type="InterPro" id="IPR036452">
    <property type="entry name" value="Ribo_hydro-like"/>
</dbReference>